<gene>
    <name evidence="3" type="ORF">CP500_013620</name>
</gene>
<protein>
    <submittedName>
        <fullName evidence="3">Protein kinase</fullName>
    </submittedName>
</protein>
<dbReference type="InterPro" id="IPR051043">
    <property type="entry name" value="Sulfatase_Mod_Factor_Kinase"/>
</dbReference>
<keyword evidence="4" id="KW-1185">Reference proteome</keyword>
<dbReference type="Gene3D" id="3.90.1580.10">
    <property type="entry name" value="paralog of FGE (formylglycine-generating enzyme)"/>
    <property type="match status" value="1"/>
</dbReference>
<dbReference type="InterPro" id="IPR011009">
    <property type="entry name" value="Kinase-like_dom_sf"/>
</dbReference>
<dbReference type="EMBL" id="NXIB02000074">
    <property type="protein sequence ID" value="PHX54871.1"/>
    <property type="molecule type" value="Genomic_DNA"/>
</dbReference>
<keyword evidence="3" id="KW-0418">Kinase</keyword>
<proteinExistence type="predicted"/>
<dbReference type="SUPFAM" id="SSF56436">
    <property type="entry name" value="C-type lectin-like"/>
    <property type="match status" value="1"/>
</dbReference>
<dbReference type="Proteomes" id="UP000226442">
    <property type="component" value="Unassembled WGS sequence"/>
</dbReference>
<feature type="compositionally biased region" description="Pro residues" evidence="1">
    <location>
        <begin position="340"/>
        <end position="352"/>
    </location>
</feature>
<dbReference type="PANTHER" id="PTHR23150:SF19">
    <property type="entry name" value="FORMYLGLYCINE-GENERATING ENZYME"/>
    <property type="match status" value="1"/>
</dbReference>
<dbReference type="PANTHER" id="PTHR23150">
    <property type="entry name" value="SULFATASE MODIFYING FACTOR 1, 2"/>
    <property type="match status" value="1"/>
</dbReference>
<feature type="domain" description="Protein kinase" evidence="2">
    <location>
        <begin position="12"/>
        <end position="276"/>
    </location>
</feature>
<dbReference type="InterPro" id="IPR005532">
    <property type="entry name" value="SUMF_dom"/>
</dbReference>
<dbReference type="PROSITE" id="PS50011">
    <property type="entry name" value="PROTEIN_KINASE_DOM"/>
    <property type="match status" value="1"/>
</dbReference>
<dbReference type="Pfam" id="PF00069">
    <property type="entry name" value="Pkinase"/>
    <property type="match status" value="1"/>
</dbReference>
<keyword evidence="3" id="KW-0808">Transferase</keyword>
<feature type="compositionally biased region" description="Low complexity" evidence="1">
    <location>
        <begin position="353"/>
        <end position="370"/>
    </location>
</feature>
<evidence type="ECO:0000313" key="3">
    <source>
        <dbReference type="EMBL" id="PHX54871.1"/>
    </source>
</evidence>
<dbReference type="AlphaFoldDB" id="A0A2G4EZC6"/>
<dbReference type="RefSeq" id="WP_096831034.1">
    <property type="nucleotide sequence ID" value="NZ_NXIB02000074.1"/>
</dbReference>
<dbReference type="OrthoDB" id="569031at2"/>
<accession>A0A2G4EZC6</accession>
<dbReference type="GO" id="GO:0005524">
    <property type="term" value="F:ATP binding"/>
    <property type="evidence" value="ECO:0007669"/>
    <property type="project" value="InterPro"/>
</dbReference>
<dbReference type="SUPFAM" id="SSF56112">
    <property type="entry name" value="Protein kinase-like (PK-like)"/>
    <property type="match status" value="1"/>
</dbReference>
<dbReference type="Pfam" id="PF03781">
    <property type="entry name" value="FGE-sulfatase"/>
    <property type="match status" value="1"/>
</dbReference>
<dbReference type="InterPro" id="IPR042095">
    <property type="entry name" value="SUMF_sf"/>
</dbReference>
<dbReference type="GO" id="GO:0120147">
    <property type="term" value="F:formylglycine-generating oxidase activity"/>
    <property type="evidence" value="ECO:0007669"/>
    <property type="project" value="TreeGrafter"/>
</dbReference>
<dbReference type="InterPro" id="IPR000719">
    <property type="entry name" value="Prot_kinase_dom"/>
</dbReference>
<evidence type="ECO:0000256" key="1">
    <source>
        <dbReference type="SAM" id="MobiDB-lite"/>
    </source>
</evidence>
<evidence type="ECO:0000259" key="2">
    <source>
        <dbReference type="PROSITE" id="PS50011"/>
    </source>
</evidence>
<name>A0A2G4EZC6_9CYAN</name>
<dbReference type="Gene3D" id="1.10.510.10">
    <property type="entry name" value="Transferase(Phosphotransferase) domain 1"/>
    <property type="match status" value="1"/>
</dbReference>
<dbReference type="GO" id="GO:0004672">
    <property type="term" value="F:protein kinase activity"/>
    <property type="evidence" value="ECO:0007669"/>
    <property type="project" value="InterPro"/>
</dbReference>
<sequence>MIAPDTILRKRYQIIKFLAGGGFGDTYLAKDLDLPGKPHCVVKHLKPKDNRPVVLQLARKLFDIEAQVLYNLGKQCPQIPTLFAHIEENGEFYLVQEFIDGHDLNTEIVPGKKLSESTVITLLKNILEVLTVPHEHQPNAVIHRDIKPANLMRRQDGKIVLIDFGAVRQINQLIVNVNGDVTTTIAIGTPGYMPSEQAKGKPKLCSDVYAVGMIGIQALTGIPPQQLQEDPRTGEVIWRNLVPRIDSRFADVLDKMVRDHFSQRYQNAGEALQALLSLSTNPSGSKVKTIPVIPQHTWPLPTNTTRRGLLQLVGFAGGGFALAVLSQSLLNNKSSSSSPSPSPPSDNEPPSPESSAQKSSSEPIAESPSPEASPKPSPETPAPKASSNSLKTFDFETVTVNSTGQIANRSQGQARVFTDNLGDGITIDMIAIPGGSFVMGSPSTEAGRYDNEGPQRTVTVAPFFMGKYEVTQEQYQAVMGNNPSNFKGAKRPVEQVTWDEAVEFCRKLTQKTGKSYRLPSEAEWEYACRAGTTTPFYFGDTITPDLVNYNGNNPYGAAPKGLYRQQTTDVGSFPPNPFGLYDMHGNVWEWCSDKGHGNYSGAPTDGSSWETGTDNNRVQRGGSWNNHAVHCRGAYRNYFSADFRWGHWGFRVAVASVSSLS</sequence>
<dbReference type="CDD" id="cd14014">
    <property type="entry name" value="STKc_PknB_like"/>
    <property type="match status" value="1"/>
</dbReference>
<evidence type="ECO:0000313" key="4">
    <source>
        <dbReference type="Proteomes" id="UP000226442"/>
    </source>
</evidence>
<dbReference type="Gene3D" id="3.30.200.20">
    <property type="entry name" value="Phosphorylase Kinase, domain 1"/>
    <property type="match status" value="1"/>
</dbReference>
<organism evidence="3 4">
    <name type="scientific">Tychonema bourrellyi FEM_GT703</name>
    <dbReference type="NCBI Taxonomy" id="2040638"/>
    <lineage>
        <taxon>Bacteria</taxon>
        <taxon>Bacillati</taxon>
        <taxon>Cyanobacteriota</taxon>
        <taxon>Cyanophyceae</taxon>
        <taxon>Oscillatoriophycideae</taxon>
        <taxon>Oscillatoriales</taxon>
        <taxon>Microcoleaceae</taxon>
        <taxon>Tychonema</taxon>
    </lineage>
</organism>
<feature type="compositionally biased region" description="Pro residues" evidence="1">
    <location>
        <begin position="371"/>
        <end position="381"/>
    </location>
</feature>
<reference evidence="3" key="1">
    <citation type="submission" date="2017-10" db="EMBL/GenBank/DDBJ databases">
        <title>Draft genome sequence of the planktic cyanobacteria Tychonema bourrellyi isolated from alpine lentic freshwater.</title>
        <authorList>
            <person name="Tett A."/>
            <person name="Armanini F."/>
            <person name="Asnicar F."/>
            <person name="Boscaini A."/>
            <person name="Pasolli E."/>
            <person name="Zolfo M."/>
            <person name="Donati C."/>
            <person name="Salmaso N."/>
            <person name="Segata N."/>
        </authorList>
    </citation>
    <scope>NUCLEOTIDE SEQUENCE</scope>
    <source>
        <strain evidence="3">FEM_GT703</strain>
    </source>
</reference>
<dbReference type="InterPro" id="IPR016187">
    <property type="entry name" value="CTDL_fold"/>
</dbReference>
<comment type="caution">
    <text evidence="3">The sequence shown here is derived from an EMBL/GenBank/DDBJ whole genome shotgun (WGS) entry which is preliminary data.</text>
</comment>
<dbReference type="SMART" id="SM00220">
    <property type="entry name" value="S_TKc"/>
    <property type="match status" value="1"/>
</dbReference>
<feature type="region of interest" description="Disordered" evidence="1">
    <location>
        <begin position="331"/>
        <end position="390"/>
    </location>
</feature>